<comment type="subcellular location">
    <subcellularLocation>
        <location evidence="2 12">Cytoplasm</location>
    </subcellularLocation>
</comment>
<dbReference type="EMBL" id="CP043875">
    <property type="protein sequence ID" value="WOF15272.1"/>
    <property type="molecule type" value="Genomic_DNA"/>
</dbReference>
<keyword evidence="8 12" id="KW-0067">ATP-binding</keyword>
<comment type="subunit">
    <text evidence="12">Tetramer of two alpha and two beta subunits.</text>
</comment>
<feature type="binding site" evidence="12">
    <location>
        <position position="322"/>
    </location>
    <ligand>
        <name>Mg(2+)</name>
        <dbReference type="ChEBI" id="CHEBI:18420"/>
        <note>shared with alpha subunit</note>
    </ligand>
</feature>
<dbReference type="RefSeq" id="WP_317136840.1">
    <property type="nucleotide sequence ID" value="NZ_CP043875.1"/>
</dbReference>
<evidence type="ECO:0000313" key="14">
    <source>
        <dbReference type="EMBL" id="WOF15272.1"/>
    </source>
</evidence>
<protein>
    <recommendedName>
        <fullName evidence="12">Phenylalanine--tRNA ligase beta subunit</fullName>
        <ecNumber evidence="12">6.1.1.20</ecNumber>
    </recommendedName>
    <alternativeName>
        <fullName evidence="12">Phenylalanyl-tRNA synthetase beta subunit</fullName>
        <shortName evidence="12">PheRS</shortName>
    </alternativeName>
</protein>
<dbReference type="InterPro" id="IPR005146">
    <property type="entry name" value="B3/B4_tRNA-bd"/>
</dbReference>
<dbReference type="GO" id="GO:0009328">
    <property type="term" value="C:phenylalanine-tRNA ligase complex"/>
    <property type="evidence" value="ECO:0007669"/>
    <property type="project" value="TreeGrafter"/>
</dbReference>
<reference evidence="14 15" key="1">
    <citation type="submission" date="2019-09" db="EMBL/GenBank/DDBJ databases">
        <title>The complete genome of Methanoplanus sp. FWC-SCC4.</title>
        <authorList>
            <person name="Chen S.-C."/>
            <person name="Zhou Y.-Z."/>
            <person name="Lai M.-C."/>
        </authorList>
    </citation>
    <scope>NUCLEOTIDE SEQUENCE [LARGE SCALE GENOMIC DNA]</scope>
    <source>
        <strain evidence="14 15">FWC-SCC4</strain>
    </source>
</reference>
<dbReference type="PROSITE" id="PS51483">
    <property type="entry name" value="B5"/>
    <property type="match status" value="1"/>
</dbReference>
<comment type="catalytic activity">
    <reaction evidence="12">
        <text>tRNA(Phe) + L-phenylalanine + ATP = L-phenylalanyl-tRNA(Phe) + AMP + diphosphate + H(+)</text>
        <dbReference type="Rhea" id="RHEA:19413"/>
        <dbReference type="Rhea" id="RHEA-COMP:9668"/>
        <dbReference type="Rhea" id="RHEA-COMP:9699"/>
        <dbReference type="ChEBI" id="CHEBI:15378"/>
        <dbReference type="ChEBI" id="CHEBI:30616"/>
        <dbReference type="ChEBI" id="CHEBI:33019"/>
        <dbReference type="ChEBI" id="CHEBI:58095"/>
        <dbReference type="ChEBI" id="CHEBI:78442"/>
        <dbReference type="ChEBI" id="CHEBI:78531"/>
        <dbReference type="ChEBI" id="CHEBI:456215"/>
        <dbReference type="EC" id="6.1.1.20"/>
    </reaction>
</comment>
<dbReference type="SMART" id="SM00874">
    <property type="entry name" value="B5"/>
    <property type="match status" value="1"/>
</dbReference>
<dbReference type="EC" id="6.1.1.20" evidence="12"/>
<dbReference type="GO" id="GO:0000287">
    <property type="term" value="F:magnesium ion binding"/>
    <property type="evidence" value="ECO:0007669"/>
    <property type="project" value="InterPro"/>
</dbReference>
<dbReference type="InterPro" id="IPR045864">
    <property type="entry name" value="aa-tRNA-synth_II/BPL/LPL"/>
</dbReference>
<dbReference type="Proteomes" id="UP001301797">
    <property type="component" value="Chromosome"/>
</dbReference>
<feature type="binding site" evidence="12">
    <location>
        <position position="331"/>
    </location>
    <ligand>
        <name>Mg(2+)</name>
        <dbReference type="ChEBI" id="CHEBI:18420"/>
        <note>shared with alpha subunit</note>
    </ligand>
</feature>
<dbReference type="GeneID" id="85228612"/>
<evidence type="ECO:0000256" key="3">
    <source>
        <dbReference type="ARBA" id="ARBA00007438"/>
    </source>
</evidence>
<gene>
    <name evidence="12" type="primary">pheT</name>
    <name evidence="14" type="ORF">F1737_00545</name>
</gene>
<dbReference type="Pfam" id="PF03484">
    <property type="entry name" value="B5"/>
    <property type="match status" value="1"/>
</dbReference>
<feature type="binding site" evidence="12">
    <location>
        <position position="332"/>
    </location>
    <ligand>
        <name>Mg(2+)</name>
        <dbReference type="ChEBI" id="CHEBI:18420"/>
        <note>shared with alpha subunit</note>
    </ligand>
</feature>
<evidence type="ECO:0000256" key="5">
    <source>
        <dbReference type="ARBA" id="ARBA00022598"/>
    </source>
</evidence>
<dbReference type="GO" id="GO:0005524">
    <property type="term" value="F:ATP binding"/>
    <property type="evidence" value="ECO:0007669"/>
    <property type="project" value="UniProtKB-UniRule"/>
</dbReference>
<evidence type="ECO:0000256" key="1">
    <source>
        <dbReference type="ARBA" id="ARBA00001946"/>
    </source>
</evidence>
<dbReference type="GO" id="GO:0006432">
    <property type="term" value="P:phenylalanyl-tRNA aminoacylation"/>
    <property type="evidence" value="ECO:0007669"/>
    <property type="project" value="UniProtKB-UniRule"/>
</dbReference>
<comment type="cofactor">
    <cofactor evidence="1 12">
        <name>Mg(2+)</name>
        <dbReference type="ChEBI" id="CHEBI:18420"/>
    </cofactor>
</comment>
<keyword evidence="4 12" id="KW-0963">Cytoplasm</keyword>
<evidence type="ECO:0000256" key="6">
    <source>
        <dbReference type="ARBA" id="ARBA00022723"/>
    </source>
</evidence>
<evidence type="ECO:0000256" key="10">
    <source>
        <dbReference type="ARBA" id="ARBA00022917"/>
    </source>
</evidence>
<dbReference type="PANTHER" id="PTHR10947:SF0">
    <property type="entry name" value="PHENYLALANINE--TRNA LIGASE BETA SUBUNIT"/>
    <property type="match status" value="1"/>
</dbReference>
<evidence type="ECO:0000256" key="12">
    <source>
        <dbReference type="HAMAP-Rule" id="MF_00284"/>
    </source>
</evidence>
<dbReference type="Gene3D" id="3.50.40.10">
    <property type="entry name" value="Phenylalanyl-trna Synthetase, Chain B, domain 3"/>
    <property type="match status" value="1"/>
</dbReference>
<evidence type="ECO:0000256" key="9">
    <source>
        <dbReference type="ARBA" id="ARBA00022842"/>
    </source>
</evidence>
<keyword evidence="10 12" id="KW-0648">Protein biosynthesis</keyword>
<feature type="binding site" evidence="12">
    <location>
        <position position="328"/>
    </location>
    <ligand>
        <name>Mg(2+)</name>
        <dbReference type="ChEBI" id="CHEBI:18420"/>
        <note>shared with alpha subunit</note>
    </ligand>
</feature>
<dbReference type="SMART" id="SM00873">
    <property type="entry name" value="B3_4"/>
    <property type="match status" value="1"/>
</dbReference>
<dbReference type="InterPro" id="IPR022918">
    <property type="entry name" value="Phe_tRNA_ligase_beta2_arc"/>
</dbReference>
<dbReference type="InterPro" id="IPR041616">
    <property type="entry name" value="PheRS_beta_core"/>
</dbReference>
<evidence type="ECO:0000256" key="8">
    <source>
        <dbReference type="ARBA" id="ARBA00022840"/>
    </source>
</evidence>
<feature type="domain" description="B5" evidence="13">
    <location>
        <begin position="266"/>
        <end position="344"/>
    </location>
</feature>
<dbReference type="InterPro" id="IPR009061">
    <property type="entry name" value="DNA-bd_dom_put_sf"/>
</dbReference>
<dbReference type="InterPro" id="IPR020825">
    <property type="entry name" value="Phe-tRNA_synthase-like_B3/B4"/>
</dbReference>
<accession>A0AA97FB15</accession>
<dbReference type="SUPFAM" id="SSF55681">
    <property type="entry name" value="Class II aaRS and biotin synthetases"/>
    <property type="match status" value="1"/>
</dbReference>
<dbReference type="InterPro" id="IPR045060">
    <property type="entry name" value="Phe-tRNA-ligase_IIc_bsu"/>
</dbReference>
<evidence type="ECO:0000256" key="11">
    <source>
        <dbReference type="ARBA" id="ARBA00023146"/>
    </source>
</evidence>
<dbReference type="FunFam" id="3.50.40.10:FF:000003">
    <property type="entry name" value="Phenylalanine--tRNA ligase beta subunit"/>
    <property type="match status" value="1"/>
</dbReference>
<dbReference type="Pfam" id="PF03483">
    <property type="entry name" value="B3_4"/>
    <property type="match status" value="1"/>
</dbReference>
<dbReference type="AlphaFoldDB" id="A0AA97FB15"/>
<dbReference type="NCBIfam" id="TIGR00471">
    <property type="entry name" value="pheT_arch"/>
    <property type="match status" value="1"/>
</dbReference>
<dbReference type="KEGG" id="mefw:F1737_00545"/>
<organism evidence="14 15">
    <name type="scientific">Methanochimaera problematica</name>
    <dbReference type="NCBI Taxonomy" id="2609417"/>
    <lineage>
        <taxon>Archaea</taxon>
        <taxon>Methanobacteriati</taxon>
        <taxon>Methanobacteriota</taxon>
        <taxon>Stenosarchaea group</taxon>
        <taxon>Methanomicrobia</taxon>
        <taxon>Methanomicrobiales</taxon>
        <taxon>Methanomicrobiaceae</taxon>
        <taxon>Methanochimaera</taxon>
    </lineage>
</organism>
<evidence type="ECO:0000313" key="15">
    <source>
        <dbReference type="Proteomes" id="UP001301797"/>
    </source>
</evidence>
<evidence type="ECO:0000256" key="2">
    <source>
        <dbReference type="ARBA" id="ARBA00004496"/>
    </source>
</evidence>
<keyword evidence="7 12" id="KW-0547">Nucleotide-binding</keyword>
<dbReference type="Pfam" id="PF17759">
    <property type="entry name" value="tRNA_synthFbeta"/>
    <property type="match status" value="1"/>
</dbReference>
<dbReference type="InterPro" id="IPR005147">
    <property type="entry name" value="tRNA_synthase_B5-dom"/>
</dbReference>
<evidence type="ECO:0000256" key="4">
    <source>
        <dbReference type="ARBA" id="ARBA00022490"/>
    </source>
</evidence>
<dbReference type="GO" id="GO:0003723">
    <property type="term" value="F:RNA binding"/>
    <property type="evidence" value="ECO:0007669"/>
    <property type="project" value="InterPro"/>
</dbReference>
<dbReference type="PANTHER" id="PTHR10947">
    <property type="entry name" value="PHENYLALANYL-TRNA SYNTHETASE BETA CHAIN AND LEUCINE-RICH REPEAT-CONTAINING PROTEIN 47"/>
    <property type="match status" value="1"/>
</dbReference>
<keyword evidence="6 12" id="KW-0479">Metal-binding</keyword>
<dbReference type="CDD" id="cd00769">
    <property type="entry name" value="PheRS_beta_core"/>
    <property type="match status" value="1"/>
</dbReference>
<evidence type="ECO:0000259" key="13">
    <source>
        <dbReference type="PROSITE" id="PS51483"/>
    </source>
</evidence>
<sequence length="540" mass="60570">MPIITLPYKYLEDLTGVDRDTLIDRLPMIAADIERYEDDHFDVEFFPDRPDMFSTEGVSRAMRGFLGIETGLKTYDVKPSGIKFEVDKGLKDIRPFLGSAVIRGLSFTEEAIQSLMGLQEALHWAVGRGRAKVAIGVHDLDRIKPPFKYFASEKSRKFVPLDFDSELSLDEILKEHPKGKDYAHLVESHEKYPLIVDADDNVLSFPPIINGELTKVTTETKNVLLDCTGTDEKAVMTAVNIICAALAEAGGSVESVLVNGCPMPSLAPVERIVSVSECNRLLGFDLSAEEMAEHLSKMRFGAEPECGCEDRLKVQIPCYRADIMHDWDVFEDVAIAYGFDNLKAELPSTFTIGCEHPNQKIMGMVRTILSGLGYLEMMPFTLSNERVMYKYMQREVPDYVLPVLHPISEEQTVFRTDILPLLMETLKINQHRELPQRLFSTGDVIEGKKTFQKVSAVSMHTDADFSEIYAAVDAFMQEAGLSYTVLESCDPAFIEGRRADILVNGKKAGVFGEIHPQVILNFEMDQPVSGFELDLRVLKE</sequence>
<name>A0AA97FB15_9EURY</name>
<keyword evidence="15" id="KW-1185">Reference proteome</keyword>
<comment type="similarity">
    <text evidence="3 12">Belongs to the phenylalanyl-tRNA synthetase beta subunit family. Type 2 subfamily.</text>
</comment>
<keyword evidence="9 12" id="KW-0460">Magnesium</keyword>
<evidence type="ECO:0000256" key="7">
    <source>
        <dbReference type="ARBA" id="ARBA00022741"/>
    </source>
</evidence>
<dbReference type="Gene3D" id="3.30.930.10">
    <property type="entry name" value="Bira Bifunctional Protein, Domain 2"/>
    <property type="match status" value="1"/>
</dbReference>
<dbReference type="Gene3D" id="3.30.56.10">
    <property type="match status" value="2"/>
</dbReference>
<proteinExistence type="inferred from homology"/>
<dbReference type="InterPro" id="IPR004531">
    <property type="entry name" value="Phe-tRNA-synth_IIc_bsu_arc_euk"/>
</dbReference>
<dbReference type="HAMAP" id="MF_00284">
    <property type="entry name" value="Phe_tRNA_synth_beta2"/>
    <property type="match status" value="1"/>
</dbReference>
<keyword evidence="11 12" id="KW-0030">Aminoacyl-tRNA synthetase</keyword>
<dbReference type="GO" id="GO:0004826">
    <property type="term" value="F:phenylalanine-tRNA ligase activity"/>
    <property type="evidence" value="ECO:0007669"/>
    <property type="project" value="UniProtKB-UniRule"/>
</dbReference>
<dbReference type="SUPFAM" id="SSF46955">
    <property type="entry name" value="Putative DNA-binding domain"/>
    <property type="match status" value="2"/>
</dbReference>
<keyword evidence="5 12" id="KW-0436">Ligase</keyword>
<dbReference type="SUPFAM" id="SSF56037">
    <property type="entry name" value="PheT/TilS domain"/>
    <property type="match status" value="1"/>
</dbReference>